<dbReference type="EMBL" id="DUZY01000001">
    <property type="protein sequence ID" value="DAD18277.1"/>
    <property type="molecule type" value="Genomic_DNA"/>
</dbReference>
<evidence type="ECO:0000313" key="2">
    <source>
        <dbReference type="Proteomes" id="UP000607653"/>
    </source>
</evidence>
<gene>
    <name evidence="1" type="ORF">HUJ06_019740</name>
</gene>
<reference evidence="1 2" key="1">
    <citation type="journal article" date="2020" name="Mol. Biol. Evol.">
        <title>Distinct Expression and Methylation Patterns for Genes with Different Fates following a Single Whole-Genome Duplication in Flowering Plants.</title>
        <authorList>
            <person name="Shi T."/>
            <person name="Rahmani R.S."/>
            <person name="Gugger P.F."/>
            <person name="Wang M."/>
            <person name="Li H."/>
            <person name="Zhang Y."/>
            <person name="Li Z."/>
            <person name="Wang Q."/>
            <person name="Van de Peer Y."/>
            <person name="Marchal K."/>
            <person name="Chen J."/>
        </authorList>
    </citation>
    <scope>NUCLEOTIDE SEQUENCE [LARGE SCALE GENOMIC DNA]</scope>
    <source>
        <tissue evidence="1">Leaf</tissue>
    </source>
</reference>
<protein>
    <submittedName>
        <fullName evidence="1">Uncharacterized protein</fullName>
    </submittedName>
</protein>
<dbReference type="Proteomes" id="UP000607653">
    <property type="component" value="Unassembled WGS sequence"/>
</dbReference>
<proteinExistence type="predicted"/>
<comment type="caution">
    <text evidence="1">The sequence shown here is derived from an EMBL/GenBank/DDBJ whole genome shotgun (WGS) entry which is preliminary data.</text>
</comment>
<evidence type="ECO:0000313" key="1">
    <source>
        <dbReference type="EMBL" id="DAD18277.1"/>
    </source>
</evidence>
<keyword evidence="2" id="KW-1185">Reference proteome</keyword>
<organism evidence="1 2">
    <name type="scientific">Nelumbo nucifera</name>
    <name type="common">Sacred lotus</name>
    <dbReference type="NCBI Taxonomy" id="4432"/>
    <lineage>
        <taxon>Eukaryota</taxon>
        <taxon>Viridiplantae</taxon>
        <taxon>Streptophyta</taxon>
        <taxon>Embryophyta</taxon>
        <taxon>Tracheophyta</taxon>
        <taxon>Spermatophyta</taxon>
        <taxon>Magnoliopsida</taxon>
        <taxon>Proteales</taxon>
        <taxon>Nelumbonaceae</taxon>
        <taxon>Nelumbo</taxon>
    </lineage>
</organism>
<accession>A0A822XDL7</accession>
<dbReference type="AlphaFoldDB" id="A0A822XDL7"/>
<name>A0A822XDL7_NELNU</name>
<sequence length="34" mass="3881">MPPIAITQNCLILSDKSTINIDFEPVLPRIGHFW</sequence>